<dbReference type="InterPro" id="IPR036179">
    <property type="entry name" value="Ig-like_dom_sf"/>
</dbReference>
<gene>
    <name evidence="4" type="primary">106052157</name>
</gene>
<dbReference type="OrthoDB" id="10012075at2759"/>
<feature type="domain" description="Ig-like" evidence="3">
    <location>
        <begin position="24"/>
        <end position="117"/>
    </location>
</feature>
<reference evidence="4" key="1">
    <citation type="submission" date="2020-05" db="UniProtKB">
        <authorList>
            <consortium name="EnsemblMetazoa"/>
        </authorList>
    </citation>
    <scope>IDENTIFICATION</scope>
    <source>
        <strain evidence="4">BB02</strain>
    </source>
</reference>
<evidence type="ECO:0000256" key="2">
    <source>
        <dbReference type="SAM" id="SignalP"/>
    </source>
</evidence>
<dbReference type="InterPro" id="IPR007110">
    <property type="entry name" value="Ig-like_dom"/>
</dbReference>
<dbReference type="EnsemblMetazoa" id="BGLB024703-RA">
    <property type="protein sequence ID" value="BGLB024703-PA"/>
    <property type="gene ID" value="BGLB024703"/>
</dbReference>
<proteinExistence type="predicted"/>
<dbReference type="InterPro" id="IPR013783">
    <property type="entry name" value="Ig-like_fold"/>
</dbReference>
<dbReference type="InterPro" id="IPR003598">
    <property type="entry name" value="Ig_sub2"/>
</dbReference>
<dbReference type="Pfam" id="PF13927">
    <property type="entry name" value="Ig_3"/>
    <property type="match status" value="1"/>
</dbReference>
<dbReference type="AlphaFoldDB" id="A0A2C9KXJ0"/>
<accession>A0A2C9KXJ0</accession>
<protein>
    <recommendedName>
        <fullName evidence="3">Ig-like domain-containing protein</fullName>
    </recommendedName>
</protein>
<dbReference type="VEuPathDB" id="VectorBase:BGLB024703"/>
<dbReference type="SUPFAM" id="SSF48726">
    <property type="entry name" value="Immunoglobulin"/>
    <property type="match status" value="1"/>
</dbReference>
<dbReference type="PROSITE" id="PS50835">
    <property type="entry name" value="IG_LIKE"/>
    <property type="match status" value="1"/>
</dbReference>
<dbReference type="KEGG" id="bgt:106052157"/>
<evidence type="ECO:0000256" key="1">
    <source>
        <dbReference type="SAM" id="MobiDB-lite"/>
    </source>
</evidence>
<feature type="chain" id="PRO_5013265584" description="Ig-like domain-containing protein" evidence="2">
    <location>
        <begin position="18"/>
        <end position="319"/>
    </location>
</feature>
<evidence type="ECO:0000313" key="4">
    <source>
        <dbReference type="EnsemblMetazoa" id="BGLB024703-PA"/>
    </source>
</evidence>
<feature type="signal peptide" evidence="2">
    <location>
        <begin position="1"/>
        <end position="17"/>
    </location>
</feature>
<dbReference type="Proteomes" id="UP000076420">
    <property type="component" value="Unassembled WGS sequence"/>
</dbReference>
<evidence type="ECO:0000313" key="5">
    <source>
        <dbReference type="Proteomes" id="UP000076420"/>
    </source>
</evidence>
<dbReference type="VEuPathDB" id="VectorBase:BGLAX_032658"/>
<organism evidence="4 5">
    <name type="scientific">Biomphalaria glabrata</name>
    <name type="common">Bloodfluke planorb</name>
    <name type="synonym">Freshwater snail</name>
    <dbReference type="NCBI Taxonomy" id="6526"/>
    <lineage>
        <taxon>Eukaryota</taxon>
        <taxon>Metazoa</taxon>
        <taxon>Spiralia</taxon>
        <taxon>Lophotrochozoa</taxon>
        <taxon>Mollusca</taxon>
        <taxon>Gastropoda</taxon>
        <taxon>Heterobranchia</taxon>
        <taxon>Euthyneura</taxon>
        <taxon>Panpulmonata</taxon>
        <taxon>Hygrophila</taxon>
        <taxon>Lymnaeoidea</taxon>
        <taxon>Planorbidae</taxon>
        <taxon>Biomphalaria</taxon>
    </lineage>
</organism>
<sequence>MILRKFLLLYCFGHCLADEALRPPDIHTPNSSKTIFKSLNQRFSVVCNATGLPSPRVEWRKGEIEGNNTISGNISFDPYTGVLTFERFSENEEGEYRCFSTNHFEAPEGHTFAVSISPPLTFRLMRLEEIERELETVSLNGIEYQYIKLICANVKVVAESVKYYWFKGIEHVLVTLDDRMYIDKYGSLHISHISKIDESEHLRCGVSIEAKKTAGIRLGLIHRLHIDIIDQEPIIIVEAPEENIIIDPYDVQTILNFTVVATSDISEKLTFKENQGPKDATVIEGKDVEMHCLARSLKDEVSPSPPVWTINGKSIDSHH</sequence>
<dbReference type="SMART" id="SM00409">
    <property type="entry name" value="IG"/>
    <property type="match status" value="1"/>
</dbReference>
<dbReference type="Gene3D" id="2.60.40.10">
    <property type="entry name" value="Immunoglobulins"/>
    <property type="match status" value="1"/>
</dbReference>
<dbReference type="STRING" id="6526.A0A2C9KXJ0"/>
<feature type="region of interest" description="Disordered" evidence="1">
    <location>
        <begin position="300"/>
        <end position="319"/>
    </location>
</feature>
<keyword evidence="2" id="KW-0732">Signal</keyword>
<dbReference type="SMART" id="SM00408">
    <property type="entry name" value="IGc2"/>
    <property type="match status" value="1"/>
</dbReference>
<name>A0A2C9KXJ0_BIOGL</name>
<evidence type="ECO:0000259" key="3">
    <source>
        <dbReference type="PROSITE" id="PS50835"/>
    </source>
</evidence>
<dbReference type="InterPro" id="IPR003599">
    <property type="entry name" value="Ig_sub"/>
</dbReference>